<reference evidence="8 9" key="1">
    <citation type="submission" date="2020-12" db="EMBL/GenBank/DDBJ databases">
        <title>WGS of Legionella: environmental sample.</title>
        <authorList>
            <person name="Cristino S."/>
            <person name="Girolamini L."/>
            <person name="Salaris S."/>
            <person name="Pascale M.R."/>
            <person name="Mazzotta M."/>
            <person name="Orsini M."/>
            <person name="Grottola A."/>
        </authorList>
    </citation>
    <scope>NUCLEOTIDE SEQUENCE [LARGE SCALE GENOMIC DNA]</scope>
    <source>
        <strain evidence="8 9">30cs62</strain>
    </source>
</reference>
<dbReference type="Gene3D" id="3.40.50.720">
    <property type="entry name" value="NAD(P)-binding Rossmann-like Domain"/>
    <property type="match status" value="1"/>
</dbReference>
<dbReference type="NCBIfam" id="TIGR01214">
    <property type="entry name" value="rmlD"/>
    <property type="match status" value="1"/>
</dbReference>
<proteinExistence type="inferred from homology"/>
<protein>
    <recommendedName>
        <fullName evidence="4 6">dTDP-4-dehydrorhamnose reductase</fullName>
        <ecNumber evidence="3 6">1.1.1.133</ecNumber>
    </recommendedName>
</protein>
<dbReference type="InterPro" id="IPR036291">
    <property type="entry name" value="NAD(P)-bd_dom_sf"/>
</dbReference>
<dbReference type="RefSeq" id="WP_203109913.1">
    <property type="nucleotide sequence ID" value="NZ_JADOBG010000012.1"/>
</dbReference>
<keyword evidence="6" id="KW-0521">NADP</keyword>
<accession>A0ABS1W883</accession>
<dbReference type="GO" id="GO:0008831">
    <property type="term" value="F:dTDP-4-dehydrorhamnose reductase activity"/>
    <property type="evidence" value="ECO:0007669"/>
    <property type="project" value="UniProtKB-EC"/>
</dbReference>
<dbReference type="Pfam" id="PF04321">
    <property type="entry name" value="RmlD_sub_bind"/>
    <property type="match status" value="1"/>
</dbReference>
<dbReference type="PANTHER" id="PTHR10491:SF4">
    <property type="entry name" value="METHIONINE ADENOSYLTRANSFERASE 2 SUBUNIT BETA"/>
    <property type="match status" value="1"/>
</dbReference>
<evidence type="ECO:0000256" key="6">
    <source>
        <dbReference type="RuleBase" id="RU364082"/>
    </source>
</evidence>
<evidence type="ECO:0000256" key="1">
    <source>
        <dbReference type="ARBA" id="ARBA00004781"/>
    </source>
</evidence>
<evidence type="ECO:0000256" key="5">
    <source>
        <dbReference type="ARBA" id="ARBA00048200"/>
    </source>
</evidence>
<evidence type="ECO:0000313" key="9">
    <source>
        <dbReference type="Proteomes" id="UP000809910"/>
    </source>
</evidence>
<dbReference type="InterPro" id="IPR005913">
    <property type="entry name" value="dTDP_dehydrorham_reduct"/>
</dbReference>
<dbReference type="EMBL" id="JADWVN010000004">
    <property type="protein sequence ID" value="MBL7525450.1"/>
    <property type="molecule type" value="Genomic_DNA"/>
</dbReference>
<keyword evidence="6 8" id="KW-0560">Oxidoreductase</keyword>
<keyword evidence="9" id="KW-1185">Reference proteome</keyword>
<comment type="caution">
    <text evidence="8">The sequence shown here is derived from an EMBL/GenBank/DDBJ whole genome shotgun (WGS) entry which is preliminary data.</text>
</comment>
<evidence type="ECO:0000256" key="2">
    <source>
        <dbReference type="ARBA" id="ARBA00010944"/>
    </source>
</evidence>
<comment type="function">
    <text evidence="6">Catalyzes the reduction of dTDP-6-deoxy-L-lyxo-4-hexulose to yield dTDP-L-rhamnose.</text>
</comment>
<organism evidence="8 9">
    <name type="scientific">Legionella bononiensis</name>
    <dbReference type="NCBI Taxonomy" id="2793102"/>
    <lineage>
        <taxon>Bacteria</taxon>
        <taxon>Pseudomonadati</taxon>
        <taxon>Pseudomonadota</taxon>
        <taxon>Gammaproteobacteria</taxon>
        <taxon>Legionellales</taxon>
        <taxon>Legionellaceae</taxon>
        <taxon>Legionella</taxon>
    </lineage>
</organism>
<comment type="similarity">
    <text evidence="2 6">Belongs to the dTDP-4-dehydrorhamnose reductase family.</text>
</comment>
<dbReference type="Proteomes" id="UP000809910">
    <property type="component" value="Unassembled WGS sequence"/>
</dbReference>
<sequence>MKILVTGAKGQVGTEIVTLFTSTTHEIVSFTRRELNCENIMGVNAALLAIRPDLIINTAAYTSVDQAENEPNRVMTVNSTFVAELAVYCRQWNIPIIHLSTDYVFDGTKFEPYKESDIPNPQNVYGRSKLAGEQAIFSKLNHYIILRVSWVFGTSGSNFVKTILNLASSRDELNIVSDQWGRPTAARDIARVLLGIVQNIATNSFDDWGIYHYASHGVTNWFEFAHEFINMAKEKNSALNLAHIHPIKSEEYVTKVKRPKYSVLDTSKIQQKLGIDCHHWYSYLPEVVECCIK</sequence>
<name>A0ABS1W883_9GAMM</name>
<evidence type="ECO:0000256" key="3">
    <source>
        <dbReference type="ARBA" id="ARBA00012929"/>
    </source>
</evidence>
<feature type="domain" description="RmlD-like substrate binding" evidence="7">
    <location>
        <begin position="1"/>
        <end position="289"/>
    </location>
</feature>
<dbReference type="Gene3D" id="3.90.25.10">
    <property type="entry name" value="UDP-galactose 4-epimerase, domain 1"/>
    <property type="match status" value="1"/>
</dbReference>
<comment type="cofactor">
    <cofactor evidence="6">
        <name>Mg(2+)</name>
        <dbReference type="ChEBI" id="CHEBI:18420"/>
    </cofactor>
    <text evidence="6">Binds 1 Mg(2+) ion per monomer.</text>
</comment>
<dbReference type="InterPro" id="IPR029903">
    <property type="entry name" value="RmlD-like-bd"/>
</dbReference>
<gene>
    <name evidence="8" type="primary">rfbD</name>
    <name evidence="8" type="ORF">I5282_02540</name>
</gene>
<dbReference type="SUPFAM" id="SSF51735">
    <property type="entry name" value="NAD(P)-binding Rossmann-fold domains"/>
    <property type="match status" value="1"/>
</dbReference>
<comment type="pathway">
    <text evidence="1 6">Carbohydrate biosynthesis; dTDP-L-rhamnose biosynthesis.</text>
</comment>
<evidence type="ECO:0000256" key="4">
    <source>
        <dbReference type="ARBA" id="ARBA00017099"/>
    </source>
</evidence>
<dbReference type="PANTHER" id="PTHR10491">
    <property type="entry name" value="DTDP-4-DEHYDRORHAMNOSE REDUCTASE"/>
    <property type="match status" value="1"/>
</dbReference>
<dbReference type="EC" id="1.1.1.133" evidence="3 6"/>
<comment type="catalytic activity">
    <reaction evidence="5 6">
        <text>dTDP-beta-L-rhamnose + NADP(+) = dTDP-4-dehydro-beta-L-rhamnose + NADPH + H(+)</text>
        <dbReference type="Rhea" id="RHEA:21796"/>
        <dbReference type="ChEBI" id="CHEBI:15378"/>
        <dbReference type="ChEBI" id="CHEBI:57510"/>
        <dbReference type="ChEBI" id="CHEBI:57783"/>
        <dbReference type="ChEBI" id="CHEBI:58349"/>
        <dbReference type="ChEBI" id="CHEBI:62830"/>
        <dbReference type="EC" id="1.1.1.133"/>
    </reaction>
</comment>
<evidence type="ECO:0000259" key="7">
    <source>
        <dbReference type="Pfam" id="PF04321"/>
    </source>
</evidence>
<evidence type="ECO:0000313" key="8">
    <source>
        <dbReference type="EMBL" id="MBL7525450.1"/>
    </source>
</evidence>
<dbReference type="CDD" id="cd05254">
    <property type="entry name" value="dTDP_HR_like_SDR_e"/>
    <property type="match status" value="1"/>
</dbReference>